<accession>A0A1I2Y6R1</accession>
<gene>
    <name evidence="1" type="ORF">FHR37_006180</name>
    <name evidence="2" type="ORF">SAMN05421678_113210</name>
</gene>
<sequence>MAVTDLYVRIPGTARPTRQQVQGAWAGVVRLRLEFEYPSIVGAYAAAEWVLELTDVRPMRRLGLTMGDVARLAVRADRALVRTANQSAVSDELLLAVEVLEGRRRGDESFTLGVYSWLAWWLGVRDLPEQFVPGSEPSSSCSRPE</sequence>
<dbReference type="AlphaFoldDB" id="A0A1I2Y6R1"/>
<protein>
    <submittedName>
        <fullName evidence="2">Uncharacterized protein</fullName>
    </submittedName>
</protein>
<evidence type="ECO:0000313" key="1">
    <source>
        <dbReference type="EMBL" id="NYH87329.1"/>
    </source>
</evidence>
<dbReference type="Proteomes" id="UP000533017">
    <property type="component" value="Unassembled WGS sequence"/>
</dbReference>
<dbReference type="EMBL" id="JACBZA010000001">
    <property type="protein sequence ID" value="NYH87329.1"/>
    <property type="molecule type" value="Genomic_DNA"/>
</dbReference>
<name>A0A1I2Y6R1_9ACTN</name>
<reference evidence="2 3" key="1">
    <citation type="submission" date="2016-10" db="EMBL/GenBank/DDBJ databases">
        <authorList>
            <person name="de Groot N.N."/>
        </authorList>
    </citation>
    <scope>NUCLEOTIDE SEQUENCE [LARGE SCALE GENOMIC DNA]</scope>
    <source>
        <strain evidence="2 3">CPCC 202808</strain>
    </source>
</reference>
<dbReference type="EMBL" id="FOOI01000013">
    <property type="protein sequence ID" value="SFH20646.1"/>
    <property type="molecule type" value="Genomic_DNA"/>
</dbReference>
<evidence type="ECO:0000313" key="3">
    <source>
        <dbReference type="Proteomes" id="UP000199052"/>
    </source>
</evidence>
<keyword evidence="4" id="KW-1185">Reference proteome</keyword>
<dbReference type="RefSeq" id="WP_092886281.1">
    <property type="nucleotide sequence ID" value="NZ_FOOI01000013.1"/>
</dbReference>
<proteinExistence type="predicted"/>
<dbReference type="Proteomes" id="UP000199052">
    <property type="component" value="Unassembled WGS sequence"/>
</dbReference>
<evidence type="ECO:0000313" key="2">
    <source>
        <dbReference type="EMBL" id="SFH20646.1"/>
    </source>
</evidence>
<organism evidence="2 3">
    <name type="scientific">Actinopolymorpha cephalotaxi</name>
    <dbReference type="NCBI Taxonomy" id="504797"/>
    <lineage>
        <taxon>Bacteria</taxon>
        <taxon>Bacillati</taxon>
        <taxon>Actinomycetota</taxon>
        <taxon>Actinomycetes</taxon>
        <taxon>Propionibacteriales</taxon>
        <taxon>Actinopolymorphaceae</taxon>
        <taxon>Actinopolymorpha</taxon>
    </lineage>
</organism>
<reference evidence="1 4" key="2">
    <citation type="submission" date="2020-07" db="EMBL/GenBank/DDBJ databases">
        <title>Sequencing the genomes of 1000 actinobacteria strains.</title>
        <authorList>
            <person name="Klenk H.-P."/>
        </authorList>
    </citation>
    <scope>NUCLEOTIDE SEQUENCE [LARGE SCALE GENOMIC DNA]</scope>
    <source>
        <strain evidence="1 4">DSM 45117</strain>
    </source>
</reference>
<dbReference type="OrthoDB" id="9846625at2"/>
<evidence type="ECO:0000313" key="4">
    <source>
        <dbReference type="Proteomes" id="UP000533017"/>
    </source>
</evidence>